<dbReference type="PANTHER" id="PTHR20974:SF0">
    <property type="entry name" value="UPF0585 PROTEIN CG18661"/>
    <property type="match status" value="1"/>
</dbReference>
<proteinExistence type="predicted"/>
<reference evidence="2 4" key="2">
    <citation type="submission" date="2019-03" db="EMBL/GenBank/DDBJ databases">
        <title>Freshwater and sediment microbial communities from various areas in North America, analyzing microbe dynamics in response to fracking.</title>
        <authorList>
            <person name="Lamendella R."/>
        </authorList>
    </citation>
    <scope>NUCLEOTIDE SEQUENCE [LARGE SCALE GENOMIC DNA]</scope>
    <source>
        <strain evidence="2 4">6_TX</strain>
    </source>
</reference>
<dbReference type="InterPro" id="IPR029063">
    <property type="entry name" value="SAM-dependent_MTases_sf"/>
</dbReference>
<dbReference type="SUPFAM" id="SSF53335">
    <property type="entry name" value="S-adenosyl-L-methionine-dependent methyltransferases"/>
    <property type="match status" value="1"/>
</dbReference>
<protein>
    <submittedName>
        <fullName evidence="2">Uncharacterized protein DUF938</fullName>
    </submittedName>
</protein>
<evidence type="ECO:0000313" key="1">
    <source>
        <dbReference type="EMBL" id="SFH17853.1"/>
    </source>
</evidence>
<evidence type="ECO:0000313" key="3">
    <source>
        <dbReference type="Proteomes" id="UP000199040"/>
    </source>
</evidence>
<dbReference type="Gene3D" id="3.40.50.150">
    <property type="entry name" value="Vaccinia Virus protein VP39"/>
    <property type="match status" value="1"/>
</dbReference>
<dbReference type="Proteomes" id="UP000199040">
    <property type="component" value="Unassembled WGS sequence"/>
</dbReference>
<dbReference type="EMBL" id="SOEC01000001">
    <property type="protein sequence ID" value="TDX32815.1"/>
    <property type="molecule type" value="Genomic_DNA"/>
</dbReference>
<dbReference type="PANTHER" id="PTHR20974">
    <property type="entry name" value="UPF0585 PROTEIN CG18661"/>
    <property type="match status" value="1"/>
</dbReference>
<dbReference type="Pfam" id="PF06080">
    <property type="entry name" value="DUF938"/>
    <property type="match status" value="1"/>
</dbReference>
<dbReference type="OrthoDB" id="5563826at2"/>
<dbReference type="STRING" id="442341.SAMN04487959_101105"/>
<dbReference type="CDD" id="cd02440">
    <property type="entry name" value="AdoMet_MTases"/>
    <property type="match status" value="1"/>
</dbReference>
<accession>A0A1I2XWL0</accession>
<organism evidence="1 3">
    <name type="scientific">Modicisalibacter xianhensis</name>
    <dbReference type="NCBI Taxonomy" id="442341"/>
    <lineage>
        <taxon>Bacteria</taxon>
        <taxon>Pseudomonadati</taxon>
        <taxon>Pseudomonadota</taxon>
        <taxon>Gammaproteobacteria</taxon>
        <taxon>Oceanospirillales</taxon>
        <taxon>Halomonadaceae</taxon>
        <taxon>Modicisalibacter</taxon>
    </lineage>
</organism>
<dbReference type="Proteomes" id="UP000294489">
    <property type="component" value="Unassembled WGS sequence"/>
</dbReference>
<sequence>MHSMDSIQGQQRLSSPAVARNREPILAVLREVLPEHGKVLEIASGSGEHALHFAHHLASLRWQPSDPSEQALASIAAWRHTEALGNLLEPIRLDVTERPWPCQDFDALVCINMLHISPWQATQALFAEAGMHLPVDGVLYLYGPFQRRDQPLAPSNATFDADLRRRDPQWGIRHLEEVKAQGESHGLVLERIVEMPANNLSVVMRRRRGSA</sequence>
<evidence type="ECO:0000313" key="2">
    <source>
        <dbReference type="EMBL" id="TDX32815.1"/>
    </source>
</evidence>
<name>A0A1I2XWL0_9GAMM</name>
<dbReference type="AlphaFoldDB" id="A0A1I2XWL0"/>
<dbReference type="EMBL" id="FOPY01000001">
    <property type="protein sequence ID" value="SFH17853.1"/>
    <property type="molecule type" value="Genomic_DNA"/>
</dbReference>
<gene>
    <name evidence="2" type="ORF">DFO67_101109</name>
    <name evidence="1" type="ORF">SAMN04487959_101105</name>
</gene>
<evidence type="ECO:0000313" key="4">
    <source>
        <dbReference type="Proteomes" id="UP000294489"/>
    </source>
</evidence>
<keyword evidence="3" id="KW-1185">Reference proteome</keyword>
<reference evidence="1 3" key="1">
    <citation type="submission" date="2016-10" db="EMBL/GenBank/DDBJ databases">
        <authorList>
            <person name="de Groot N.N."/>
        </authorList>
    </citation>
    <scope>NUCLEOTIDE SEQUENCE [LARGE SCALE GENOMIC DNA]</scope>
    <source>
        <strain evidence="1 3">CGMCC 1.6848</strain>
    </source>
</reference>
<dbReference type="InterPro" id="IPR010342">
    <property type="entry name" value="DUF938"/>
</dbReference>